<sequence length="257" mass="28598">MLRMLWNGKNAMLANQEKIDAISNNLANVQTNGYKKVNVSFENLMTETLERKGYPTTGKEAFTGTGVRTTPWSRDDAQGILKETSINTNFALDGVGYFRVVKPDGTYSYTRDGAFYTDARGRLVDSRGNKLYIEYDNGFNENNVQFSRDNFMLDKSGEIALKENGHLRKVGKVPAFTTTGTDSLVSTGSNLFEPKPGAQMTVTNNVDMLQGFLEGSNVDMGKEFSDLIIAQRAFELGSRSVRTADEMWGMANNLRSR</sequence>
<keyword evidence="6" id="KW-0282">Flagellum</keyword>
<accession>A0A1M4UIC7</accession>
<dbReference type="InterPro" id="IPR020013">
    <property type="entry name" value="Flagellar_FlgE/F/G"/>
</dbReference>
<dbReference type="SUPFAM" id="SSF117143">
    <property type="entry name" value="Flagellar hook protein flgE"/>
    <property type="match status" value="1"/>
</dbReference>
<dbReference type="GO" id="GO:0009425">
    <property type="term" value="C:bacterial-type flagellum basal body"/>
    <property type="evidence" value="ECO:0007669"/>
    <property type="project" value="UniProtKB-SubCell"/>
</dbReference>
<dbReference type="NCBIfam" id="TIGR03506">
    <property type="entry name" value="FlgEFG_subfam"/>
    <property type="match status" value="1"/>
</dbReference>
<feature type="domain" description="Flagellar basal body rod protein N-terminal" evidence="3">
    <location>
        <begin position="8"/>
        <end position="35"/>
    </location>
</feature>
<feature type="domain" description="Flagellar hook protein FlgE/F/G-like D1" evidence="5">
    <location>
        <begin position="91"/>
        <end position="133"/>
    </location>
</feature>
<protein>
    <submittedName>
        <fullName evidence="6">Flagellar basal-body rod protein FlgG</fullName>
    </submittedName>
</protein>
<dbReference type="Pfam" id="PF00460">
    <property type="entry name" value="Flg_bb_rod"/>
    <property type="match status" value="1"/>
</dbReference>
<dbReference type="OrthoDB" id="9804559at2"/>
<organism evidence="6 7">
    <name type="scientific">Clostridium fallax</name>
    <dbReference type="NCBI Taxonomy" id="1533"/>
    <lineage>
        <taxon>Bacteria</taxon>
        <taxon>Bacillati</taxon>
        <taxon>Bacillota</taxon>
        <taxon>Clostridia</taxon>
        <taxon>Eubacteriales</taxon>
        <taxon>Clostridiaceae</taxon>
        <taxon>Clostridium</taxon>
    </lineage>
</organism>
<comment type="similarity">
    <text evidence="1 2">Belongs to the flagella basal body rod proteins family.</text>
</comment>
<evidence type="ECO:0000256" key="2">
    <source>
        <dbReference type="RuleBase" id="RU362116"/>
    </source>
</evidence>
<dbReference type="Pfam" id="PF22692">
    <property type="entry name" value="LlgE_F_G_D1"/>
    <property type="match status" value="1"/>
</dbReference>
<dbReference type="Pfam" id="PF06429">
    <property type="entry name" value="Flg_bbr_C"/>
    <property type="match status" value="1"/>
</dbReference>
<dbReference type="PANTHER" id="PTHR30435">
    <property type="entry name" value="FLAGELLAR PROTEIN"/>
    <property type="match status" value="1"/>
</dbReference>
<gene>
    <name evidence="6" type="ORF">SAMN05443638_10536</name>
</gene>
<name>A0A1M4UIC7_9CLOT</name>
<dbReference type="STRING" id="1533.SAMN05443638_10536"/>
<dbReference type="InterPro" id="IPR010930">
    <property type="entry name" value="Flg_bb/hook_C_dom"/>
</dbReference>
<keyword evidence="2" id="KW-0975">Bacterial flagellum</keyword>
<dbReference type="AlphaFoldDB" id="A0A1M4UIC7"/>
<evidence type="ECO:0000313" key="6">
    <source>
        <dbReference type="EMBL" id="SHE56496.1"/>
    </source>
</evidence>
<reference evidence="6 7" key="1">
    <citation type="submission" date="2016-11" db="EMBL/GenBank/DDBJ databases">
        <authorList>
            <person name="Jaros S."/>
            <person name="Januszkiewicz K."/>
            <person name="Wedrychowicz H."/>
        </authorList>
    </citation>
    <scope>NUCLEOTIDE SEQUENCE [LARGE SCALE GENOMIC DNA]</scope>
    <source>
        <strain evidence="6 7">DSM 2631</strain>
    </source>
</reference>
<dbReference type="PANTHER" id="PTHR30435:SF19">
    <property type="entry name" value="FLAGELLAR BASAL-BODY ROD PROTEIN FLGG"/>
    <property type="match status" value="1"/>
</dbReference>
<keyword evidence="6" id="KW-0969">Cilium</keyword>
<dbReference type="InterPro" id="IPR001444">
    <property type="entry name" value="Flag_bb_rod_N"/>
</dbReference>
<dbReference type="Proteomes" id="UP000184035">
    <property type="component" value="Unassembled WGS sequence"/>
</dbReference>
<keyword evidence="6" id="KW-0966">Cell projection</keyword>
<dbReference type="EMBL" id="FQVM01000005">
    <property type="protein sequence ID" value="SHE56496.1"/>
    <property type="molecule type" value="Genomic_DNA"/>
</dbReference>
<dbReference type="GO" id="GO:0071978">
    <property type="term" value="P:bacterial-type flagellum-dependent swarming motility"/>
    <property type="evidence" value="ECO:0007669"/>
    <property type="project" value="TreeGrafter"/>
</dbReference>
<comment type="subcellular location">
    <subcellularLocation>
        <location evidence="2">Bacterial flagellum basal body</location>
    </subcellularLocation>
</comment>
<evidence type="ECO:0000259" key="5">
    <source>
        <dbReference type="Pfam" id="PF22692"/>
    </source>
</evidence>
<feature type="domain" description="Flagellar basal-body/hook protein C-terminal" evidence="4">
    <location>
        <begin position="210"/>
        <end position="254"/>
    </location>
</feature>
<evidence type="ECO:0000259" key="3">
    <source>
        <dbReference type="Pfam" id="PF00460"/>
    </source>
</evidence>
<dbReference type="InterPro" id="IPR037925">
    <property type="entry name" value="FlgE/F/G-like"/>
</dbReference>
<evidence type="ECO:0000313" key="7">
    <source>
        <dbReference type="Proteomes" id="UP000184035"/>
    </source>
</evidence>
<evidence type="ECO:0000259" key="4">
    <source>
        <dbReference type="Pfam" id="PF06429"/>
    </source>
</evidence>
<evidence type="ECO:0000256" key="1">
    <source>
        <dbReference type="ARBA" id="ARBA00009677"/>
    </source>
</evidence>
<dbReference type="RefSeq" id="WP_072893521.1">
    <property type="nucleotide sequence ID" value="NZ_FQVM01000005.1"/>
</dbReference>
<proteinExistence type="inferred from homology"/>
<keyword evidence="7" id="KW-1185">Reference proteome</keyword>
<dbReference type="InterPro" id="IPR053967">
    <property type="entry name" value="LlgE_F_G-like_D1"/>
</dbReference>